<dbReference type="PANTHER" id="PTHR30055">
    <property type="entry name" value="HTH-TYPE TRANSCRIPTIONAL REGULATOR RUTR"/>
    <property type="match status" value="1"/>
</dbReference>
<proteinExistence type="predicted"/>
<dbReference type="FunCoup" id="A0A4R2PK47">
    <property type="interactions" value="12"/>
</dbReference>
<dbReference type="GO" id="GO:0003700">
    <property type="term" value="F:DNA-binding transcription factor activity"/>
    <property type="evidence" value="ECO:0007669"/>
    <property type="project" value="TreeGrafter"/>
</dbReference>
<dbReference type="SUPFAM" id="SSF48498">
    <property type="entry name" value="Tetracyclin repressor-like, C-terminal domain"/>
    <property type="match status" value="1"/>
</dbReference>
<feature type="DNA-binding region" description="H-T-H motif" evidence="2">
    <location>
        <begin position="35"/>
        <end position="54"/>
    </location>
</feature>
<dbReference type="EMBL" id="SLXO01000005">
    <property type="protein sequence ID" value="TCP34385.1"/>
    <property type="molecule type" value="Genomic_DNA"/>
</dbReference>
<dbReference type="InParanoid" id="A0A4R2PK47"/>
<reference evidence="4 5" key="1">
    <citation type="submission" date="2019-03" db="EMBL/GenBank/DDBJ databases">
        <title>Genomic Encyclopedia of Type Strains, Phase IV (KMG-IV): sequencing the most valuable type-strain genomes for metagenomic binning, comparative biology and taxonomic classification.</title>
        <authorList>
            <person name="Goeker M."/>
        </authorList>
    </citation>
    <scope>NUCLEOTIDE SEQUENCE [LARGE SCALE GENOMIC DNA]</scope>
    <source>
        <strain evidence="4 5">DSM 2132</strain>
    </source>
</reference>
<dbReference type="PANTHER" id="PTHR30055:SF235">
    <property type="entry name" value="TRANSCRIPTIONAL REGULATORY PROTEIN"/>
    <property type="match status" value="1"/>
</dbReference>
<name>A0A4R2PK47_RHOSA</name>
<evidence type="ECO:0000313" key="5">
    <source>
        <dbReference type="Proteomes" id="UP000295399"/>
    </source>
</evidence>
<evidence type="ECO:0000313" key="4">
    <source>
        <dbReference type="EMBL" id="TCP34385.1"/>
    </source>
</evidence>
<dbReference type="InterPro" id="IPR001647">
    <property type="entry name" value="HTH_TetR"/>
</dbReference>
<comment type="caution">
    <text evidence="4">The sequence shown here is derived from an EMBL/GenBank/DDBJ whole genome shotgun (WGS) entry which is preliminary data.</text>
</comment>
<dbReference type="InterPro" id="IPR050109">
    <property type="entry name" value="HTH-type_TetR-like_transc_reg"/>
</dbReference>
<dbReference type="SUPFAM" id="SSF46689">
    <property type="entry name" value="Homeodomain-like"/>
    <property type="match status" value="1"/>
</dbReference>
<gene>
    <name evidence="4" type="ORF">EV659_10510</name>
</gene>
<feature type="domain" description="HTH tetR-type" evidence="3">
    <location>
        <begin position="12"/>
        <end position="72"/>
    </location>
</feature>
<dbReference type="Pfam" id="PF17939">
    <property type="entry name" value="TetR_C_30"/>
    <property type="match status" value="1"/>
</dbReference>
<protein>
    <submittedName>
        <fullName evidence="4">TetR family transcriptional regulator</fullName>
    </submittedName>
</protein>
<organism evidence="4 5">
    <name type="scientific">Rhodothalassium salexigens DSM 2132</name>
    <dbReference type="NCBI Taxonomy" id="1188247"/>
    <lineage>
        <taxon>Bacteria</taxon>
        <taxon>Pseudomonadati</taxon>
        <taxon>Pseudomonadota</taxon>
        <taxon>Alphaproteobacteria</taxon>
        <taxon>Rhodothalassiales</taxon>
        <taxon>Rhodothalassiaceae</taxon>
        <taxon>Rhodothalassium</taxon>
    </lineage>
</organism>
<dbReference type="InterPro" id="IPR009057">
    <property type="entry name" value="Homeodomain-like_sf"/>
</dbReference>
<evidence type="ECO:0000256" key="2">
    <source>
        <dbReference type="PROSITE-ProRule" id="PRU00335"/>
    </source>
</evidence>
<dbReference type="Proteomes" id="UP000295399">
    <property type="component" value="Unassembled WGS sequence"/>
</dbReference>
<dbReference type="InterPro" id="IPR036271">
    <property type="entry name" value="Tet_transcr_reg_TetR-rel_C_sf"/>
</dbReference>
<dbReference type="RefSeq" id="WP_132708327.1">
    <property type="nucleotide sequence ID" value="NZ_JACIGF010000005.1"/>
</dbReference>
<sequence length="238" mass="25219">MPTGHSPPDAGDSPKERLITAGAGEFAAHGFNGASIRRVTAAAETNVAAVKYYFDSKEGLYQAVVQRFFDRIRPTRQTMLGEARCLPPDHPDRVDAILRAMIAPHLRLLYDPDGKDYLQLLSRFAVEPRALTIRIYLSEIGPVRQDLIAALADSLPQVDRPRLVRCFGFVAATMVAAPFDRGFEALFPGHAADADPEGLIDAVVGFCAAGLQYGALGSAGAGAGTGAGTMAVGLPPGE</sequence>
<dbReference type="Pfam" id="PF00440">
    <property type="entry name" value="TetR_N"/>
    <property type="match status" value="1"/>
</dbReference>
<dbReference type="InterPro" id="IPR041586">
    <property type="entry name" value="PsrA_TetR_C"/>
</dbReference>
<dbReference type="Gene3D" id="1.10.357.10">
    <property type="entry name" value="Tetracycline Repressor, domain 2"/>
    <property type="match status" value="1"/>
</dbReference>
<accession>A0A4R2PK47</accession>
<keyword evidence="1 2" id="KW-0238">DNA-binding</keyword>
<dbReference type="GO" id="GO:0000976">
    <property type="term" value="F:transcription cis-regulatory region binding"/>
    <property type="evidence" value="ECO:0007669"/>
    <property type="project" value="TreeGrafter"/>
</dbReference>
<dbReference type="PROSITE" id="PS50977">
    <property type="entry name" value="HTH_TETR_2"/>
    <property type="match status" value="1"/>
</dbReference>
<evidence type="ECO:0000259" key="3">
    <source>
        <dbReference type="PROSITE" id="PS50977"/>
    </source>
</evidence>
<dbReference type="OrthoDB" id="2356263at2"/>
<evidence type="ECO:0000256" key="1">
    <source>
        <dbReference type="ARBA" id="ARBA00023125"/>
    </source>
</evidence>
<dbReference type="AlphaFoldDB" id="A0A4R2PK47"/>
<keyword evidence="5" id="KW-1185">Reference proteome</keyword>